<organism evidence="1 2">
    <name type="scientific">Hadarchaeum yellowstonense</name>
    <dbReference type="NCBI Taxonomy" id="1776334"/>
    <lineage>
        <taxon>Archaea</taxon>
        <taxon>Methanobacteriati</taxon>
        <taxon>Candidatus Hadarchaeota</taxon>
        <taxon>Candidatus Hadarchaeia</taxon>
        <taxon>Candidatus Hadarchaeales</taxon>
        <taxon>Candidatus Hadarchaeaceae</taxon>
        <taxon>Candidatus Hadarchaeum</taxon>
    </lineage>
</organism>
<gene>
    <name evidence="1" type="ORF">APZ16_03950</name>
</gene>
<dbReference type="InterPro" id="IPR006357">
    <property type="entry name" value="HAD-SF_hydro_IIA"/>
</dbReference>
<dbReference type="Proteomes" id="UP000074294">
    <property type="component" value="Unassembled WGS sequence"/>
</dbReference>
<dbReference type="PIRSF" id="PIRSF000915">
    <property type="entry name" value="PGP-type_phosphatase"/>
    <property type="match status" value="1"/>
</dbReference>
<name>A0A147JZ22_HADYE</name>
<dbReference type="PANTHER" id="PTHR19288">
    <property type="entry name" value="4-NITROPHENYLPHOSPHATASE-RELATED"/>
    <property type="match status" value="1"/>
</dbReference>
<dbReference type="Gene3D" id="3.40.50.1000">
    <property type="entry name" value="HAD superfamily/HAD-like"/>
    <property type="match status" value="2"/>
</dbReference>
<dbReference type="InterPro" id="IPR036412">
    <property type="entry name" value="HAD-like_sf"/>
</dbReference>
<dbReference type="GO" id="GO:0016791">
    <property type="term" value="F:phosphatase activity"/>
    <property type="evidence" value="ECO:0007669"/>
    <property type="project" value="TreeGrafter"/>
</dbReference>
<comment type="caution">
    <text evidence="1">The sequence shown here is derived from an EMBL/GenBank/DDBJ whole genome shotgun (WGS) entry which is preliminary data.</text>
</comment>
<reference evidence="1 2" key="1">
    <citation type="journal article" date="2016" name="Nat. Microbiol.">
        <title>Genomic inference of the metabolism of cosmopolitan subsurface Archaea, Hadesarchaea.</title>
        <authorList>
            <person name="Baker B.J."/>
            <person name="Saw J.H."/>
            <person name="Lind A.E."/>
            <person name="Lazar C.S."/>
            <person name="Hinrichs K.-U."/>
            <person name="Teske A.P."/>
            <person name="Ettema T.J."/>
        </authorList>
    </citation>
    <scope>NUCLEOTIDE SEQUENCE [LARGE SCALE GENOMIC DNA]</scope>
</reference>
<dbReference type="GO" id="GO:0005737">
    <property type="term" value="C:cytoplasm"/>
    <property type="evidence" value="ECO:0007669"/>
    <property type="project" value="TreeGrafter"/>
</dbReference>
<evidence type="ECO:0000313" key="1">
    <source>
        <dbReference type="EMBL" id="KUO41864.1"/>
    </source>
</evidence>
<proteinExistence type="predicted"/>
<dbReference type="PANTHER" id="PTHR19288:SF46">
    <property type="entry name" value="HALOACID DEHALOGENASE-LIKE HYDROLASE DOMAIN-CONTAINING PROTEIN 2"/>
    <property type="match status" value="1"/>
</dbReference>
<sequence length="249" mass="26616">MDGVVYLGNKPMEGAARAVAFLRGSGKKVVFLTNNSESPRSFYVRKLRSMGIAAGEENVITSGQVAADYIRGRDPQAKVFVIGGPGLVEEIRRAALKLVGPEEADYLVVGIDRELTYQKLADGLRALLAGAKFIATNPDRVYPTEKGLLPGAGAIVAALERCSGRKPDVVIGKPSPQIIRFVLRAFGAKPKETAIVGDQIETDVKAGKRVGLLTILVLTGVVKKEDVEKARGTKNFPDFVVDSLEGVIV</sequence>
<accession>A0A147JZ22</accession>
<dbReference type="EMBL" id="LQMQ01000013">
    <property type="protein sequence ID" value="KUO41864.1"/>
    <property type="molecule type" value="Genomic_DNA"/>
</dbReference>
<dbReference type="AlphaFoldDB" id="A0A147JZ22"/>
<dbReference type="Pfam" id="PF13344">
    <property type="entry name" value="Hydrolase_6"/>
    <property type="match status" value="1"/>
</dbReference>
<dbReference type="STRING" id="1776334.APZ16_03950"/>
<dbReference type="Pfam" id="PF13242">
    <property type="entry name" value="Hydrolase_like"/>
    <property type="match status" value="1"/>
</dbReference>
<dbReference type="SUPFAM" id="SSF56784">
    <property type="entry name" value="HAD-like"/>
    <property type="match status" value="1"/>
</dbReference>
<evidence type="ECO:0000313" key="2">
    <source>
        <dbReference type="Proteomes" id="UP000074294"/>
    </source>
</evidence>
<dbReference type="NCBIfam" id="TIGR01460">
    <property type="entry name" value="HAD-SF-IIA"/>
    <property type="match status" value="1"/>
</dbReference>
<protein>
    <recommendedName>
        <fullName evidence="3">HAD family hydrolase</fullName>
    </recommendedName>
</protein>
<dbReference type="InterPro" id="IPR023214">
    <property type="entry name" value="HAD_sf"/>
</dbReference>
<evidence type="ECO:0008006" key="3">
    <source>
        <dbReference type="Google" id="ProtNLM"/>
    </source>
</evidence>